<evidence type="ECO:0000313" key="3">
    <source>
        <dbReference type="EMBL" id="SDC20424.1"/>
    </source>
</evidence>
<proteinExistence type="predicted"/>
<protein>
    <submittedName>
        <fullName evidence="3">Uncharacterized protein</fullName>
    </submittedName>
</protein>
<organism evidence="3 4">
    <name type="scientific">Actinokineospora iranica</name>
    <dbReference type="NCBI Taxonomy" id="1271860"/>
    <lineage>
        <taxon>Bacteria</taxon>
        <taxon>Bacillati</taxon>
        <taxon>Actinomycetota</taxon>
        <taxon>Actinomycetes</taxon>
        <taxon>Pseudonocardiales</taxon>
        <taxon>Pseudonocardiaceae</taxon>
        <taxon>Actinokineospora</taxon>
    </lineage>
</organism>
<accession>A0A1G6JNX7</accession>
<dbReference type="OrthoDB" id="4552124at2"/>
<keyword evidence="2" id="KW-1133">Transmembrane helix</keyword>
<gene>
    <name evidence="3" type="ORF">SAMN05216174_101495</name>
</gene>
<keyword evidence="4" id="KW-1185">Reference proteome</keyword>
<name>A0A1G6JNX7_9PSEU</name>
<evidence type="ECO:0000256" key="2">
    <source>
        <dbReference type="SAM" id="Phobius"/>
    </source>
</evidence>
<feature type="transmembrane region" description="Helical" evidence="2">
    <location>
        <begin position="28"/>
        <end position="48"/>
    </location>
</feature>
<keyword evidence="2" id="KW-0812">Transmembrane</keyword>
<dbReference type="STRING" id="1271860.SAMN05216174_101495"/>
<keyword evidence="2" id="KW-0472">Membrane</keyword>
<sequence length="434" mass="46828">MAAYLCDPSGPFGFLSAVSFTLWRWLQVWWPLLTVAAALALAAGALLARAVRLARRNAADAARWVEITPPASLPRDGAPAWWRSLAGMLHRTARRGIDPRHLAVEFVADADGVRAGVWVPPELPVRRVAELVGHVWPGARAQVTDPPRWTDTAGPGRVSAAEVYPAGGQWVPLAEPATRTSRPVEVGTDDVLRGLFSALSDCGPGEQRCVQLIVTPEFATGRPGAADRPWWLRAIAGGFRLLGRGVLGVLDLFTSSRPSGAPTVRTDRPAPDPDPVIEAGRRAITAKKAHGPHLRVSVRVVHHTAARGSRRTRQGQRRVVAGLAGGFDLAAPLATFRLHRVGGGVGGARRVLALVDQRRPARRRYRFAVTITELAGLWHLPAEPTQYGMADAVGRVRRPSRGLPRVTRRRPGGRADQRRPDDGRGGQGARRDAA</sequence>
<feature type="compositionally biased region" description="Basic and acidic residues" evidence="1">
    <location>
        <begin position="413"/>
        <end position="434"/>
    </location>
</feature>
<evidence type="ECO:0000256" key="1">
    <source>
        <dbReference type="SAM" id="MobiDB-lite"/>
    </source>
</evidence>
<dbReference type="EMBL" id="FMZZ01000001">
    <property type="protein sequence ID" value="SDC20424.1"/>
    <property type="molecule type" value="Genomic_DNA"/>
</dbReference>
<dbReference type="AlphaFoldDB" id="A0A1G6JNX7"/>
<reference evidence="4" key="1">
    <citation type="submission" date="2016-10" db="EMBL/GenBank/DDBJ databases">
        <authorList>
            <person name="Varghese N."/>
            <person name="Submissions S."/>
        </authorList>
    </citation>
    <scope>NUCLEOTIDE SEQUENCE [LARGE SCALE GENOMIC DNA]</scope>
    <source>
        <strain evidence="4">IBRC-M 10403</strain>
    </source>
</reference>
<dbReference type="Proteomes" id="UP000199501">
    <property type="component" value="Unassembled WGS sequence"/>
</dbReference>
<evidence type="ECO:0000313" key="4">
    <source>
        <dbReference type="Proteomes" id="UP000199501"/>
    </source>
</evidence>
<feature type="region of interest" description="Disordered" evidence="1">
    <location>
        <begin position="394"/>
        <end position="434"/>
    </location>
</feature>
<feature type="compositionally biased region" description="Basic residues" evidence="1">
    <location>
        <begin position="395"/>
        <end position="412"/>
    </location>
</feature>